<organism evidence="4 5">
    <name type="scientific">Leucobacter edaphi</name>
    <dbReference type="NCBI Taxonomy" id="2796472"/>
    <lineage>
        <taxon>Bacteria</taxon>
        <taxon>Bacillati</taxon>
        <taxon>Actinomycetota</taxon>
        <taxon>Actinomycetes</taxon>
        <taxon>Micrococcales</taxon>
        <taxon>Microbacteriaceae</taxon>
        <taxon>Leucobacter</taxon>
    </lineage>
</organism>
<dbReference type="InterPro" id="IPR001647">
    <property type="entry name" value="HTH_TetR"/>
</dbReference>
<protein>
    <submittedName>
        <fullName evidence="4">TetR family transcriptional regulator</fullName>
    </submittedName>
</protein>
<dbReference type="Proteomes" id="UP000618733">
    <property type="component" value="Unassembled WGS sequence"/>
</dbReference>
<sequence length="213" mass="22862">MSTTTPARRRDAEANREAILEAAERIISGDPAASIDLIARGAGLTRRAVYGHFADRTALVHEVIARCAERIAGIAVRNRAESLASDPILAIADLADALWREADRIRVVAALARDGEHGDAVNEALRPLRERLLEVCRTGRDQNVVRADLPAVQTARLLEEVARGAILGTDDSDPQHFPTASLAVLGAAGCGWREADAALTRRAALRQERQAAA</sequence>
<evidence type="ECO:0000259" key="3">
    <source>
        <dbReference type="PROSITE" id="PS50977"/>
    </source>
</evidence>
<gene>
    <name evidence="4" type="ORF">JD292_07140</name>
</gene>
<evidence type="ECO:0000256" key="1">
    <source>
        <dbReference type="ARBA" id="ARBA00023125"/>
    </source>
</evidence>
<dbReference type="RefSeq" id="WP_200132059.1">
    <property type="nucleotide sequence ID" value="NZ_JAEHOI010000006.1"/>
</dbReference>
<dbReference type="GO" id="GO:0003700">
    <property type="term" value="F:DNA-binding transcription factor activity"/>
    <property type="evidence" value="ECO:0007669"/>
    <property type="project" value="TreeGrafter"/>
</dbReference>
<keyword evidence="1 2" id="KW-0238">DNA-binding</keyword>
<accession>A0A934QDJ9</accession>
<dbReference type="GO" id="GO:0000976">
    <property type="term" value="F:transcription cis-regulatory region binding"/>
    <property type="evidence" value="ECO:0007669"/>
    <property type="project" value="TreeGrafter"/>
</dbReference>
<dbReference type="Pfam" id="PF00440">
    <property type="entry name" value="TetR_N"/>
    <property type="match status" value="1"/>
</dbReference>
<reference evidence="4" key="1">
    <citation type="submission" date="2020-12" db="EMBL/GenBank/DDBJ databases">
        <title>Leucobacter sp. CAS2, isolated from Chromium sludge.</title>
        <authorList>
            <person name="Xu Z."/>
        </authorList>
    </citation>
    <scope>NUCLEOTIDE SEQUENCE</scope>
    <source>
        <strain evidence="4">CSA2</strain>
    </source>
</reference>
<dbReference type="PROSITE" id="PS50977">
    <property type="entry name" value="HTH_TETR_2"/>
    <property type="match status" value="1"/>
</dbReference>
<evidence type="ECO:0000256" key="2">
    <source>
        <dbReference type="PROSITE-ProRule" id="PRU00335"/>
    </source>
</evidence>
<keyword evidence="5" id="KW-1185">Reference proteome</keyword>
<dbReference type="InterPro" id="IPR009057">
    <property type="entry name" value="Homeodomain-like_sf"/>
</dbReference>
<dbReference type="SUPFAM" id="SSF46689">
    <property type="entry name" value="Homeodomain-like"/>
    <property type="match status" value="1"/>
</dbReference>
<evidence type="ECO:0000313" key="4">
    <source>
        <dbReference type="EMBL" id="MBK0421846.1"/>
    </source>
</evidence>
<feature type="DNA-binding region" description="H-T-H motif" evidence="2">
    <location>
        <begin position="34"/>
        <end position="53"/>
    </location>
</feature>
<dbReference type="EMBL" id="JAEHOI010000006">
    <property type="protein sequence ID" value="MBK0421846.1"/>
    <property type="molecule type" value="Genomic_DNA"/>
</dbReference>
<dbReference type="PANTHER" id="PTHR30055">
    <property type="entry name" value="HTH-TYPE TRANSCRIPTIONAL REGULATOR RUTR"/>
    <property type="match status" value="1"/>
</dbReference>
<dbReference type="AlphaFoldDB" id="A0A934QDJ9"/>
<name>A0A934QDJ9_9MICO</name>
<dbReference type="PANTHER" id="PTHR30055:SF223">
    <property type="entry name" value="HTH-TYPE TRANSCRIPTIONAL REGULATOR UIDR"/>
    <property type="match status" value="1"/>
</dbReference>
<dbReference type="InterPro" id="IPR050109">
    <property type="entry name" value="HTH-type_TetR-like_transc_reg"/>
</dbReference>
<dbReference type="Gene3D" id="1.10.357.10">
    <property type="entry name" value="Tetracycline Repressor, domain 2"/>
    <property type="match status" value="1"/>
</dbReference>
<comment type="caution">
    <text evidence="4">The sequence shown here is derived from an EMBL/GenBank/DDBJ whole genome shotgun (WGS) entry which is preliminary data.</text>
</comment>
<feature type="domain" description="HTH tetR-type" evidence="3">
    <location>
        <begin position="13"/>
        <end position="71"/>
    </location>
</feature>
<proteinExistence type="predicted"/>
<evidence type="ECO:0000313" key="5">
    <source>
        <dbReference type="Proteomes" id="UP000618733"/>
    </source>
</evidence>